<dbReference type="InterPro" id="IPR032710">
    <property type="entry name" value="NTF2-like_dom_sf"/>
</dbReference>
<reference evidence="1" key="1">
    <citation type="submission" date="2025-08" db="UniProtKB">
        <authorList>
            <consortium name="Ensembl"/>
        </authorList>
    </citation>
    <scope>IDENTIFICATION</scope>
</reference>
<sequence length="126" mass="14489">MAEKITWEQAGTSFVHLYYQHFTINRIQLSALCVSSSCWVSMSYLAKHFCHSEILQFQKIQHCKTPQDHLPASDNCILSMVVGQLKGRIIDDDSAVGFHPLFALRNTTDNWMCTSDVFRLSLYSFH</sequence>
<keyword evidence="2" id="KW-1185">Reference proteome</keyword>
<name>A0A8C4KQD4_DRONO</name>
<dbReference type="AlphaFoldDB" id="A0A8C4KQD4"/>
<accession>A0A8C4KQD4</accession>
<proteinExistence type="predicted"/>
<dbReference type="Proteomes" id="UP000694423">
    <property type="component" value="Unplaced"/>
</dbReference>
<evidence type="ECO:0000313" key="2">
    <source>
        <dbReference type="Proteomes" id="UP000694423"/>
    </source>
</evidence>
<dbReference type="Gene3D" id="3.10.450.50">
    <property type="match status" value="1"/>
</dbReference>
<dbReference type="SUPFAM" id="SSF54427">
    <property type="entry name" value="NTF2-like"/>
    <property type="match status" value="1"/>
</dbReference>
<protein>
    <recommendedName>
        <fullName evidence="3">NTF2 factor</fullName>
    </recommendedName>
</protein>
<organism evidence="1 2">
    <name type="scientific">Dromaius novaehollandiae</name>
    <name type="common">Emu</name>
    <dbReference type="NCBI Taxonomy" id="8790"/>
    <lineage>
        <taxon>Eukaryota</taxon>
        <taxon>Metazoa</taxon>
        <taxon>Chordata</taxon>
        <taxon>Craniata</taxon>
        <taxon>Vertebrata</taxon>
        <taxon>Euteleostomi</taxon>
        <taxon>Archelosauria</taxon>
        <taxon>Archosauria</taxon>
        <taxon>Dinosauria</taxon>
        <taxon>Saurischia</taxon>
        <taxon>Theropoda</taxon>
        <taxon>Coelurosauria</taxon>
        <taxon>Aves</taxon>
        <taxon>Palaeognathae</taxon>
        <taxon>Casuariiformes</taxon>
        <taxon>Dromaiidae</taxon>
        <taxon>Dromaius</taxon>
    </lineage>
</organism>
<dbReference type="Ensembl" id="ENSDNVT00000031320.1">
    <property type="protein sequence ID" value="ENSDNVP00000025886.1"/>
    <property type="gene ID" value="ENSDNVG00000018019.1"/>
</dbReference>
<evidence type="ECO:0000313" key="1">
    <source>
        <dbReference type="Ensembl" id="ENSDNVP00000025886.1"/>
    </source>
</evidence>
<reference evidence="1" key="2">
    <citation type="submission" date="2025-09" db="UniProtKB">
        <authorList>
            <consortium name="Ensembl"/>
        </authorList>
    </citation>
    <scope>IDENTIFICATION</scope>
</reference>
<evidence type="ECO:0008006" key="3">
    <source>
        <dbReference type="Google" id="ProtNLM"/>
    </source>
</evidence>